<sequence length="106" mass="11973">MQDVRADSRQVGHLTTTQAERFGEKVWRNFENMRESQKARSRSRGLEPPLFVFALCPAYLSKEGVTVRMPGCGQLHFPEKFSVKFYSLAMPGENPINRGAAASMHV</sequence>
<dbReference type="EMBL" id="JBCEZU010000078">
    <property type="protein sequence ID" value="KAK9532410.1"/>
    <property type="molecule type" value="Genomic_DNA"/>
</dbReference>
<reference evidence="1 2" key="1">
    <citation type="journal article" date="2024" name="Genome Biol. Evol.">
        <title>Chromosome-level genome assembly of the viviparous eelpout Zoarces viviparus.</title>
        <authorList>
            <person name="Fuhrmann N."/>
            <person name="Brasseur M.V."/>
            <person name="Bakowski C.E."/>
            <person name="Podsiadlowski L."/>
            <person name="Prost S."/>
            <person name="Krehenwinkel H."/>
            <person name="Mayer C."/>
        </authorList>
    </citation>
    <scope>NUCLEOTIDE SEQUENCE [LARGE SCALE GENOMIC DNA]</scope>
    <source>
        <strain evidence="1">NO-MEL_2022_Ind0_liver</strain>
    </source>
</reference>
<gene>
    <name evidence="1" type="ORF">VZT92_009792</name>
</gene>
<name>A0AAW1FEA8_ZOAVI</name>
<evidence type="ECO:0000313" key="1">
    <source>
        <dbReference type="EMBL" id="KAK9532410.1"/>
    </source>
</evidence>
<keyword evidence="2" id="KW-1185">Reference proteome</keyword>
<protein>
    <submittedName>
        <fullName evidence="1">Uncharacterized protein</fullName>
    </submittedName>
</protein>
<accession>A0AAW1FEA8</accession>
<dbReference type="Proteomes" id="UP001488805">
    <property type="component" value="Unassembled WGS sequence"/>
</dbReference>
<proteinExistence type="predicted"/>
<dbReference type="AlphaFoldDB" id="A0AAW1FEA8"/>
<organism evidence="1 2">
    <name type="scientific">Zoarces viviparus</name>
    <name type="common">Viviparous eelpout</name>
    <name type="synonym">Blennius viviparus</name>
    <dbReference type="NCBI Taxonomy" id="48416"/>
    <lineage>
        <taxon>Eukaryota</taxon>
        <taxon>Metazoa</taxon>
        <taxon>Chordata</taxon>
        <taxon>Craniata</taxon>
        <taxon>Vertebrata</taxon>
        <taxon>Euteleostomi</taxon>
        <taxon>Actinopterygii</taxon>
        <taxon>Neopterygii</taxon>
        <taxon>Teleostei</taxon>
        <taxon>Neoteleostei</taxon>
        <taxon>Acanthomorphata</taxon>
        <taxon>Eupercaria</taxon>
        <taxon>Perciformes</taxon>
        <taxon>Cottioidei</taxon>
        <taxon>Zoarcales</taxon>
        <taxon>Zoarcidae</taxon>
        <taxon>Zoarcinae</taxon>
        <taxon>Zoarces</taxon>
    </lineage>
</organism>
<comment type="caution">
    <text evidence="1">The sequence shown here is derived from an EMBL/GenBank/DDBJ whole genome shotgun (WGS) entry which is preliminary data.</text>
</comment>
<evidence type="ECO:0000313" key="2">
    <source>
        <dbReference type="Proteomes" id="UP001488805"/>
    </source>
</evidence>